<evidence type="ECO:0000259" key="6">
    <source>
        <dbReference type="PROSITE" id="PS50109"/>
    </source>
</evidence>
<dbReference type="InterPro" id="IPR003661">
    <property type="entry name" value="HisK_dim/P_dom"/>
</dbReference>
<dbReference type="InterPro" id="IPR004358">
    <property type="entry name" value="Sig_transdc_His_kin-like_C"/>
</dbReference>
<dbReference type="PANTHER" id="PTHR43304:SF1">
    <property type="entry name" value="PAC DOMAIN-CONTAINING PROTEIN"/>
    <property type="match status" value="1"/>
</dbReference>
<dbReference type="KEGG" id="camu:CA2015_4830"/>
<keyword evidence="8" id="KW-1185">Reference proteome</keyword>
<evidence type="ECO:0000256" key="1">
    <source>
        <dbReference type="ARBA" id="ARBA00000085"/>
    </source>
</evidence>
<dbReference type="OrthoDB" id="9766459at2"/>
<dbReference type="FunFam" id="3.30.565.10:FF:000006">
    <property type="entry name" value="Sensor histidine kinase WalK"/>
    <property type="match status" value="1"/>
</dbReference>
<dbReference type="AlphaFoldDB" id="A0A0H4Q0J8"/>
<dbReference type="SMART" id="SM00387">
    <property type="entry name" value="HATPase_c"/>
    <property type="match status" value="1"/>
</dbReference>
<protein>
    <recommendedName>
        <fullName evidence="2">histidine kinase</fullName>
        <ecNumber evidence="2">2.7.13.3</ecNumber>
    </recommendedName>
</protein>
<dbReference type="Gene3D" id="1.10.287.130">
    <property type="match status" value="1"/>
</dbReference>
<name>A0A0H4Q0J8_9BACT</name>
<dbReference type="SUPFAM" id="SSF47384">
    <property type="entry name" value="Homodimeric domain of signal transducing histidine kinase"/>
    <property type="match status" value="1"/>
</dbReference>
<dbReference type="Gene3D" id="3.30.565.10">
    <property type="entry name" value="Histidine kinase-like ATPase, C-terminal domain"/>
    <property type="match status" value="1"/>
</dbReference>
<dbReference type="PROSITE" id="PS50109">
    <property type="entry name" value="HIS_KIN"/>
    <property type="match status" value="1"/>
</dbReference>
<dbReference type="Pfam" id="PF02518">
    <property type="entry name" value="HATPase_c"/>
    <property type="match status" value="1"/>
</dbReference>
<dbReference type="GO" id="GO:0000155">
    <property type="term" value="F:phosphorelay sensor kinase activity"/>
    <property type="evidence" value="ECO:0007669"/>
    <property type="project" value="InterPro"/>
</dbReference>
<dbReference type="InterPro" id="IPR005467">
    <property type="entry name" value="His_kinase_dom"/>
</dbReference>
<keyword evidence="4" id="KW-0808">Transferase</keyword>
<feature type="domain" description="Histidine kinase" evidence="6">
    <location>
        <begin position="616"/>
        <end position="843"/>
    </location>
</feature>
<comment type="catalytic activity">
    <reaction evidence="1">
        <text>ATP + protein L-histidine = ADP + protein N-phospho-L-histidine.</text>
        <dbReference type="EC" id="2.7.13.3"/>
    </reaction>
</comment>
<dbReference type="EC" id="2.7.13.3" evidence="2"/>
<evidence type="ECO:0000313" key="7">
    <source>
        <dbReference type="EMBL" id="AKP54152.1"/>
    </source>
</evidence>
<accession>A0A0H4Q0J8</accession>
<dbReference type="Pfam" id="PF00512">
    <property type="entry name" value="HisKA"/>
    <property type="match status" value="1"/>
</dbReference>
<reference evidence="7 8" key="1">
    <citation type="submission" date="2015-07" db="EMBL/GenBank/DDBJ databases">
        <authorList>
            <person name="Kim K.M."/>
        </authorList>
    </citation>
    <scope>NUCLEOTIDE SEQUENCE [LARGE SCALE GENOMIC DNA]</scope>
    <source>
        <strain evidence="7 8">KCTC 12363</strain>
    </source>
</reference>
<dbReference type="Proteomes" id="UP000036520">
    <property type="component" value="Chromosome"/>
</dbReference>
<dbReference type="InterPro" id="IPR052162">
    <property type="entry name" value="Sensor_kinase/Photoreceptor"/>
</dbReference>
<gene>
    <name evidence="7" type="ORF">CA2015_4830</name>
</gene>
<dbReference type="Gene3D" id="3.30.450.20">
    <property type="entry name" value="PAS domain"/>
    <property type="match status" value="4"/>
</dbReference>
<dbReference type="InterPro" id="IPR036097">
    <property type="entry name" value="HisK_dim/P_sf"/>
</dbReference>
<evidence type="ECO:0000256" key="5">
    <source>
        <dbReference type="ARBA" id="ARBA00022777"/>
    </source>
</evidence>
<dbReference type="InterPro" id="IPR013656">
    <property type="entry name" value="PAS_4"/>
</dbReference>
<evidence type="ECO:0000256" key="4">
    <source>
        <dbReference type="ARBA" id="ARBA00022679"/>
    </source>
</evidence>
<dbReference type="SMART" id="SM00091">
    <property type="entry name" value="PAS"/>
    <property type="match status" value="3"/>
</dbReference>
<sequence length="844" mass="96100">MNVNNRDIESIPKFLHNGGEMGWMIGNKDWKDHPLGIPENWPLSLKLAVSSMLKTAFPNFILWGEEHYCFYNDAYRPSLGKDGKHPIILGQRFEEAFPELVHTLLKEIKNVWHTGDPTWHENQLVSIFRNGKMEDVYWTFSYSVLIGDNEETEGILITCIETTDAVNNLKQLQESESQLAFAIDAAELGAWDFNPLLDTFKGNDRLMEWLGIPKGKAVKLENALKAIVPEDIDRVLGSIKKALIGLNNGKFSDTFSIRNDMTNKVRIVRAKGRVRFNNAQEPVHFNGTLQDVSEQVRYEKKLKLANAQIKKQEQHFRDIVFKAPVGIAIFKGRDLVNIMANNAMLKFVDRDANNFVGKKLFEAMPEVRGTVSHLFEEVFNKQKPTRGTEFQVSIKRDGEIENTYFNFIIQPITFFAGEVVEVMLVTNEVTDFVEAKNALAENESQFRKHMQHSPIAMAILRGKELKIEMANNRMLSHLWNREWEEVEGKRLVEVFPELTNQKYLDELQYVLSTGNGVKSNASKAVINSGGIEKEFFLDYHYLPLSEIDGTISGVIVTATDVTDQVLSRKRLENFTKELESQVDLRTKLLLESNDKLQDSVAKLEIANEELQSFAYVSSHDLQEPLRKIQMYSSVIMENEVERLTDKGKNHFDKISFAASRMRILIDDLLTFSRSNDDITKYESIDLNDVLAQVLEESNSIIEQSNAKVTVEKLPEIEAILFQMRQVFSNLLNNAIKFSRKNVAPEISIRASEVVSNQLSKLNLNQNKKYFAIQVEDNGIGLPKGTEGKIFEVFQRLHGKHEYEGTGIGLAIVKKIISNHKGMVTTKSEEGIGTTFTVILPEKHS</sequence>
<dbReference type="SUPFAM" id="SSF55874">
    <property type="entry name" value="ATPase domain of HSP90 chaperone/DNA topoisomerase II/histidine kinase"/>
    <property type="match status" value="1"/>
</dbReference>
<dbReference type="InterPro" id="IPR003594">
    <property type="entry name" value="HATPase_dom"/>
</dbReference>
<keyword evidence="5 7" id="KW-0418">Kinase</keyword>
<proteinExistence type="predicted"/>
<dbReference type="InterPro" id="IPR035965">
    <property type="entry name" value="PAS-like_dom_sf"/>
</dbReference>
<evidence type="ECO:0000256" key="2">
    <source>
        <dbReference type="ARBA" id="ARBA00012438"/>
    </source>
</evidence>
<dbReference type="EMBL" id="CP012040">
    <property type="protein sequence ID" value="AKP54152.1"/>
    <property type="molecule type" value="Genomic_DNA"/>
</dbReference>
<dbReference type="Pfam" id="PF08448">
    <property type="entry name" value="PAS_4"/>
    <property type="match status" value="2"/>
</dbReference>
<dbReference type="STRING" id="320787.CA2015_4830"/>
<dbReference type="SMART" id="SM00388">
    <property type="entry name" value="HisKA"/>
    <property type="match status" value="1"/>
</dbReference>
<evidence type="ECO:0000256" key="3">
    <source>
        <dbReference type="ARBA" id="ARBA00022553"/>
    </source>
</evidence>
<dbReference type="CDD" id="cd00082">
    <property type="entry name" value="HisKA"/>
    <property type="match status" value="1"/>
</dbReference>
<evidence type="ECO:0000313" key="8">
    <source>
        <dbReference type="Proteomes" id="UP000036520"/>
    </source>
</evidence>
<dbReference type="RefSeq" id="WP_048644166.1">
    <property type="nucleotide sequence ID" value="NZ_CP012040.1"/>
</dbReference>
<keyword evidence="3" id="KW-0597">Phosphoprotein</keyword>
<dbReference type="InterPro" id="IPR000014">
    <property type="entry name" value="PAS"/>
</dbReference>
<organism evidence="7 8">
    <name type="scientific">Cyclobacterium amurskyense</name>
    <dbReference type="NCBI Taxonomy" id="320787"/>
    <lineage>
        <taxon>Bacteria</taxon>
        <taxon>Pseudomonadati</taxon>
        <taxon>Bacteroidota</taxon>
        <taxon>Cytophagia</taxon>
        <taxon>Cytophagales</taxon>
        <taxon>Cyclobacteriaceae</taxon>
        <taxon>Cyclobacterium</taxon>
    </lineage>
</organism>
<dbReference type="PRINTS" id="PR00344">
    <property type="entry name" value="BCTRLSENSOR"/>
</dbReference>
<dbReference type="PANTHER" id="PTHR43304">
    <property type="entry name" value="PHYTOCHROME-LIKE PROTEIN CPH1"/>
    <property type="match status" value="1"/>
</dbReference>
<dbReference type="SUPFAM" id="SSF55785">
    <property type="entry name" value="PYP-like sensor domain (PAS domain)"/>
    <property type="match status" value="3"/>
</dbReference>
<dbReference type="InterPro" id="IPR036890">
    <property type="entry name" value="HATPase_C_sf"/>
</dbReference>